<name>A0A6H5G977_9HEMI</name>
<feature type="non-terminal residue" evidence="2">
    <location>
        <position position="1"/>
    </location>
</feature>
<dbReference type="EMBL" id="CADCXU010006729">
    <property type="protein sequence ID" value="CAA9998275.1"/>
    <property type="molecule type" value="Genomic_DNA"/>
</dbReference>
<accession>A0A6H5G977</accession>
<dbReference type="AlphaFoldDB" id="A0A6H5G977"/>
<evidence type="ECO:0000313" key="3">
    <source>
        <dbReference type="Proteomes" id="UP000479000"/>
    </source>
</evidence>
<gene>
    <name evidence="2" type="ORF">NTEN_LOCUS4558</name>
</gene>
<feature type="compositionally biased region" description="Polar residues" evidence="1">
    <location>
        <begin position="30"/>
        <end position="50"/>
    </location>
</feature>
<evidence type="ECO:0000313" key="2">
    <source>
        <dbReference type="EMBL" id="CAA9998275.1"/>
    </source>
</evidence>
<keyword evidence="3" id="KW-1185">Reference proteome</keyword>
<proteinExistence type="predicted"/>
<reference evidence="2 3" key="1">
    <citation type="submission" date="2020-02" db="EMBL/GenBank/DDBJ databases">
        <authorList>
            <person name="Ferguson B K."/>
        </authorList>
    </citation>
    <scope>NUCLEOTIDE SEQUENCE [LARGE SCALE GENOMIC DNA]</scope>
</reference>
<protein>
    <submittedName>
        <fullName evidence="2">Uncharacterized protein</fullName>
    </submittedName>
</protein>
<dbReference type="Proteomes" id="UP000479000">
    <property type="component" value="Unassembled WGS sequence"/>
</dbReference>
<sequence>KDLLQRCSGGHLRRLSDLPDSTRWRELGSCSDTSTGRSNNLVPAQLSNEGIVNERVGSRK</sequence>
<feature type="region of interest" description="Disordered" evidence="1">
    <location>
        <begin position="28"/>
        <end position="60"/>
    </location>
</feature>
<evidence type="ECO:0000256" key="1">
    <source>
        <dbReference type="SAM" id="MobiDB-lite"/>
    </source>
</evidence>
<organism evidence="2 3">
    <name type="scientific">Nesidiocoris tenuis</name>
    <dbReference type="NCBI Taxonomy" id="355587"/>
    <lineage>
        <taxon>Eukaryota</taxon>
        <taxon>Metazoa</taxon>
        <taxon>Ecdysozoa</taxon>
        <taxon>Arthropoda</taxon>
        <taxon>Hexapoda</taxon>
        <taxon>Insecta</taxon>
        <taxon>Pterygota</taxon>
        <taxon>Neoptera</taxon>
        <taxon>Paraneoptera</taxon>
        <taxon>Hemiptera</taxon>
        <taxon>Heteroptera</taxon>
        <taxon>Panheteroptera</taxon>
        <taxon>Cimicomorpha</taxon>
        <taxon>Miridae</taxon>
        <taxon>Dicyphina</taxon>
        <taxon>Nesidiocoris</taxon>
    </lineage>
</organism>